<dbReference type="STRING" id="479433.Caci_2803"/>
<accession>C7Q141</accession>
<evidence type="ECO:0000259" key="6">
    <source>
        <dbReference type="Pfam" id="PF04542"/>
    </source>
</evidence>
<dbReference type="RefSeq" id="WP_012787009.1">
    <property type="nucleotide sequence ID" value="NC_013131.1"/>
</dbReference>
<dbReference type="InterPro" id="IPR039425">
    <property type="entry name" value="RNA_pol_sigma-70-like"/>
</dbReference>
<evidence type="ECO:0000313" key="9">
    <source>
        <dbReference type="Proteomes" id="UP000000851"/>
    </source>
</evidence>
<dbReference type="HOGENOM" id="CLU_047691_15_4_11"/>
<dbReference type="GO" id="GO:0016987">
    <property type="term" value="F:sigma factor activity"/>
    <property type="evidence" value="ECO:0007669"/>
    <property type="project" value="UniProtKB-KW"/>
</dbReference>
<dbReference type="Pfam" id="PF08281">
    <property type="entry name" value="Sigma70_r4_2"/>
    <property type="match status" value="1"/>
</dbReference>
<dbReference type="GO" id="GO:0003677">
    <property type="term" value="F:DNA binding"/>
    <property type="evidence" value="ECO:0007669"/>
    <property type="project" value="UniProtKB-KW"/>
</dbReference>
<dbReference type="InterPro" id="IPR014284">
    <property type="entry name" value="RNA_pol_sigma-70_dom"/>
</dbReference>
<evidence type="ECO:0000256" key="3">
    <source>
        <dbReference type="ARBA" id="ARBA00023082"/>
    </source>
</evidence>
<dbReference type="OrthoDB" id="3688906at2"/>
<keyword evidence="3" id="KW-0731">Sigma factor</keyword>
<reference evidence="8 9" key="1">
    <citation type="journal article" date="2009" name="Stand. Genomic Sci.">
        <title>Complete genome sequence of Catenulispora acidiphila type strain (ID 139908).</title>
        <authorList>
            <person name="Copeland A."/>
            <person name="Lapidus A."/>
            <person name="Glavina Del Rio T."/>
            <person name="Nolan M."/>
            <person name="Lucas S."/>
            <person name="Chen F."/>
            <person name="Tice H."/>
            <person name="Cheng J.F."/>
            <person name="Bruce D."/>
            <person name="Goodwin L."/>
            <person name="Pitluck S."/>
            <person name="Mikhailova N."/>
            <person name="Pati A."/>
            <person name="Ivanova N."/>
            <person name="Mavromatis K."/>
            <person name="Chen A."/>
            <person name="Palaniappan K."/>
            <person name="Chain P."/>
            <person name="Land M."/>
            <person name="Hauser L."/>
            <person name="Chang Y.J."/>
            <person name="Jeffries C.D."/>
            <person name="Chertkov O."/>
            <person name="Brettin T."/>
            <person name="Detter J.C."/>
            <person name="Han C."/>
            <person name="Ali Z."/>
            <person name="Tindall B.J."/>
            <person name="Goker M."/>
            <person name="Bristow J."/>
            <person name="Eisen J.A."/>
            <person name="Markowitz V."/>
            <person name="Hugenholtz P."/>
            <person name="Kyrpides N.C."/>
            <person name="Klenk H.P."/>
        </authorList>
    </citation>
    <scope>NUCLEOTIDE SEQUENCE [LARGE SCALE GENOMIC DNA]</scope>
    <source>
        <strain evidence="9">DSM 44928 / JCM 14897 / NBRC 102108 / NRRL B-24433 / ID139908</strain>
    </source>
</reference>
<dbReference type="SUPFAM" id="SSF88659">
    <property type="entry name" value="Sigma3 and sigma4 domains of RNA polymerase sigma factors"/>
    <property type="match status" value="1"/>
</dbReference>
<keyword evidence="2" id="KW-0805">Transcription regulation</keyword>
<dbReference type="GO" id="GO:0006352">
    <property type="term" value="P:DNA-templated transcription initiation"/>
    <property type="evidence" value="ECO:0007669"/>
    <property type="project" value="InterPro"/>
</dbReference>
<name>C7Q141_CATAD</name>
<evidence type="ECO:0000313" key="8">
    <source>
        <dbReference type="EMBL" id="ACU71716.1"/>
    </source>
</evidence>
<dbReference type="InterPro" id="IPR036388">
    <property type="entry name" value="WH-like_DNA-bd_sf"/>
</dbReference>
<dbReference type="Gene3D" id="1.10.1740.10">
    <property type="match status" value="1"/>
</dbReference>
<dbReference type="AlphaFoldDB" id="C7Q141"/>
<dbReference type="Gene3D" id="1.10.10.10">
    <property type="entry name" value="Winged helix-like DNA-binding domain superfamily/Winged helix DNA-binding domain"/>
    <property type="match status" value="1"/>
</dbReference>
<dbReference type="InterPro" id="IPR014325">
    <property type="entry name" value="RNA_pol_sigma-E_actinobac"/>
</dbReference>
<feature type="domain" description="RNA polymerase sigma-70 region 2" evidence="6">
    <location>
        <begin position="14"/>
        <end position="75"/>
    </location>
</feature>
<evidence type="ECO:0000256" key="2">
    <source>
        <dbReference type="ARBA" id="ARBA00023015"/>
    </source>
</evidence>
<evidence type="ECO:0000256" key="1">
    <source>
        <dbReference type="ARBA" id="ARBA00010641"/>
    </source>
</evidence>
<dbReference type="InterPro" id="IPR013325">
    <property type="entry name" value="RNA_pol_sigma_r2"/>
</dbReference>
<feature type="domain" description="RNA polymerase sigma factor 70 region 4 type 2" evidence="7">
    <location>
        <begin position="108"/>
        <end position="156"/>
    </location>
</feature>
<dbReference type="KEGG" id="cai:Caci_2803"/>
<evidence type="ECO:0000259" key="7">
    <source>
        <dbReference type="Pfam" id="PF08281"/>
    </source>
</evidence>
<comment type="similarity">
    <text evidence="1">Belongs to the sigma-70 factor family. ECF subfamily.</text>
</comment>
<proteinExistence type="inferred from homology"/>
<dbReference type="InterPro" id="IPR007627">
    <property type="entry name" value="RNA_pol_sigma70_r2"/>
</dbReference>
<dbReference type="InterPro" id="IPR013249">
    <property type="entry name" value="RNA_pol_sigma70_r4_t2"/>
</dbReference>
<dbReference type="InterPro" id="IPR013324">
    <property type="entry name" value="RNA_pol_sigma_r3/r4-like"/>
</dbReference>
<dbReference type="InParanoid" id="C7Q141"/>
<sequence length="178" mass="20152">MDAEQEQEFRAFVAARSRALTSTAYLLTGDAEQAADLVQSALAVTWVRWPKLKDRGRAEAYVRKTIYHAYVDRTRLFSWRRERSTAELPERADAGTDLAEAVARSHDVAALVRRLPRGQRAVTVLSYYEDRSDEEAAEVLGVSVSTVRTQRFKALRGLRVMIREEDRPAELAGREVIA</sequence>
<dbReference type="PANTHER" id="PTHR43133:SF50">
    <property type="entry name" value="ECF RNA POLYMERASE SIGMA FACTOR SIGM"/>
    <property type="match status" value="1"/>
</dbReference>
<keyword evidence="5" id="KW-0804">Transcription</keyword>
<dbReference type="NCBIfam" id="TIGR02937">
    <property type="entry name" value="sigma70-ECF"/>
    <property type="match status" value="1"/>
</dbReference>
<evidence type="ECO:0000256" key="5">
    <source>
        <dbReference type="ARBA" id="ARBA00023163"/>
    </source>
</evidence>
<dbReference type="NCBIfam" id="TIGR02983">
    <property type="entry name" value="SigE-fam_strep"/>
    <property type="match status" value="1"/>
</dbReference>
<evidence type="ECO:0000256" key="4">
    <source>
        <dbReference type="ARBA" id="ARBA00023125"/>
    </source>
</evidence>
<keyword evidence="9" id="KW-1185">Reference proteome</keyword>
<dbReference type="EMBL" id="CP001700">
    <property type="protein sequence ID" value="ACU71716.1"/>
    <property type="molecule type" value="Genomic_DNA"/>
</dbReference>
<gene>
    <name evidence="8" type="ordered locus">Caci_2803</name>
</gene>
<protein>
    <submittedName>
        <fullName evidence="8">RNA polymerase, sigma-24 subunit, ECF subfamily</fullName>
    </submittedName>
</protein>
<keyword evidence="4" id="KW-0238">DNA-binding</keyword>
<dbReference type="PANTHER" id="PTHR43133">
    <property type="entry name" value="RNA POLYMERASE ECF-TYPE SIGMA FACTO"/>
    <property type="match status" value="1"/>
</dbReference>
<dbReference type="Proteomes" id="UP000000851">
    <property type="component" value="Chromosome"/>
</dbReference>
<dbReference type="SUPFAM" id="SSF88946">
    <property type="entry name" value="Sigma2 domain of RNA polymerase sigma factors"/>
    <property type="match status" value="1"/>
</dbReference>
<dbReference type="eggNOG" id="COG1595">
    <property type="taxonomic scope" value="Bacteria"/>
</dbReference>
<dbReference type="Pfam" id="PF04542">
    <property type="entry name" value="Sigma70_r2"/>
    <property type="match status" value="1"/>
</dbReference>
<organism evidence="8 9">
    <name type="scientific">Catenulispora acidiphila (strain DSM 44928 / JCM 14897 / NBRC 102108 / NRRL B-24433 / ID139908)</name>
    <dbReference type="NCBI Taxonomy" id="479433"/>
    <lineage>
        <taxon>Bacteria</taxon>
        <taxon>Bacillati</taxon>
        <taxon>Actinomycetota</taxon>
        <taxon>Actinomycetes</taxon>
        <taxon>Catenulisporales</taxon>
        <taxon>Catenulisporaceae</taxon>
        <taxon>Catenulispora</taxon>
    </lineage>
</organism>